<organism evidence="7">
    <name type="scientific">Ostreococcus mediterraneus</name>
    <dbReference type="NCBI Taxonomy" id="1486918"/>
    <lineage>
        <taxon>Eukaryota</taxon>
        <taxon>Viridiplantae</taxon>
        <taxon>Chlorophyta</taxon>
        <taxon>Mamiellophyceae</taxon>
        <taxon>Mamiellales</taxon>
        <taxon>Bathycoccaceae</taxon>
        <taxon>Ostreococcus</taxon>
    </lineage>
</organism>
<evidence type="ECO:0000256" key="5">
    <source>
        <dbReference type="ARBA" id="ARBA00023242"/>
    </source>
</evidence>
<keyword evidence="5" id="KW-0539">Nucleus</keyword>
<keyword evidence="4" id="KW-0677">Repeat</keyword>
<dbReference type="GO" id="GO:0005737">
    <property type="term" value="C:cytoplasm"/>
    <property type="evidence" value="ECO:0007669"/>
    <property type="project" value="UniProtKB-SubCell"/>
</dbReference>
<feature type="domain" description="MI" evidence="6">
    <location>
        <begin position="109"/>
        <end position="230"/>
    </location>
</feature>
<dbReference type="GO" id="GO:0045892">
    <property type="term" value="P:negative regulation of DNA-templated transcription"/>
    <property type="evidence" value="ECO:0007669"/>
    <property type="project" value="InterPro"/>
</dbReference>
<evidence type="ECO:0000313" key="7">
    <source>
        <dbReference type="EMBL" id="CAD8808997.1"/>
    </source>
</evidence>
<comment type="subcellular location">
    <subcellularLocation>
        <location evidence="1">Cytoplasm</location>
    </subcellularLocation>
</comment>
<evidence type="ECO:0000256" key="3">
    <source>
        <dbReference type="ARBA" id="ARBA00022490"/>
    </source>
</evidence>
<sequence length="391" mass="42627">MLLTVEQQKAFDATIRKRHQLEAAGKGAGLTGRESAALSVQWVDSHGVQHSRASGRGQKGDETMRVLSVIDDSPVYALDSGDPNYDSTEEPTTFRTVDVGGKSKDVIEQYKDQAGAIILEYFSSSDIDEAWTRVEKLDAPMFEHFFVKRLVTLAMDRGHREKEAAAVLLSALYPSALSSAQIQRGFVRLIEAADDLVIDVPDTAEVLGMFVARAIIDDILPPSFPDTVAAMSTCEGKVAQEALLLAHGHLSGPGHSDRVLRAWGDFDKSPLDAAKLKIKAMLDEYIVTNDVSEARHCLHDLGMPFFHHEFVKLALTMALEAPKDCNNVANILGLLKVLGDSGEISASQMQKGFLRVEGHVTDLALDIPDATSKLEHIKSICKKHGVLTVDT</sequence>
<dbReference type="PANTHER" id="PTHR12626:SF0">
    <property type="entry name" value="PROGRAMMED CELL DEATH PROTEIN 4"/>
    <property type="match status" value="1"/>
</dbReference>
<feature type="domain" description="MI" evidence="6">
    <location>
        <begin position="273"/>
        <end position="391"/>
    </location>
</feature>
<keyword evidence="3" id="KW-0963">Cytoplasm</keyword>
<accession>A0A6T5Y1X8</accession>
<dbReference type="InterPro" id="IPR003891">
    <property type="entry name" value="Initiation_fac_eIF4g_MI"/>
</dbReference>
<dbReference type="AlphaFoldDB" id="A0A6T5Y1X8"/>
<evidence type="ECO:0000256" key="1">
    <source>
        <dbReference type="ARBA" id="ARBA00004496"/>
    </source>
</evidence>
<comment type="similarity">
    <text evidence="2">Belongs to the PDCD4 family.</text>
</comment>
<reference evidence="7" key="1">
    <citation type="submission" date="2021-01" db="EMBL/GenBank/DDBJ databases">
        <authorList>
            <person name="Corre E."/>
            <person name="Pelletier E."/>
            <person name="Niang G."/>
            <person name="Scheremetjew M."/>
            <person name="Finn R."/>
            <person name="Kale V."/>
            <person name="Holt S."/>
            <person name="Cochrane G."/>
            <person name="Meng A."/>
            <person name="Brown T."/>
            <person name="Cohen L."/>
        </authorList>
    </citation>
    <scope>NUCLEOTIDE SEQUENCE</scope>
    <source>
        <strain evidence="7">Clade-D-RCC1621</strain>
    </source>
</reference>
<name>A0A6T5Y1X8_9CHLO</name>
<dbReference type="PROSITE" id="PS51366">
    <property type="entry name" value="MI"/>
    <property type="match status" value="2"/>
</dbReference>
<dbReference type="SUPFAM" id="SSF48371">
    <property type="entry name" value="ARM repeat"/>
    <property type="match status" value="2"/>
</dbReference>
<dbReference type="PANTHER" id="PTHR12626">
    <property type="entry name" value="PROGRAMMED CELL DEATH 4"/>
    <property type="match status" value="1"/>
</dbReference>
<dbReference type="EMBL" id="HBFO01000150">
    <property type="protein sequence ID" value="CAD8808997.1"/>
    <property type="molecule type" value="Transcribed_RNA"/>
</dbReference>
<dbReference type="InterPro" id="IPR016024">
    <property type="entry name" value="ARM-type_fold"/>
</dbReference>
<evidence type="ECO:0000259" key="6">
    <source>
        <dbReference type="PROSITE" id="PS51366"/>
    </source>
</evidence>
<dbReference type="SMART" id="SM00544">
    <property type="entry name" value="MA3"/>
    <property type="match status" value="2"/>
</dbReference>
<proteinExistence type="inferred from homology"/>
<dbReference type="Gene3D" id="1.25.40.180">
    <property type="match status" value="2"/>
</dbReference>
<evidence type="ECO:0000256" key="2">
    <source>
        <dbReference type="ARBA" id="ARBA00005497"/>
    </source>
</evidence>
<evidence type="ECO:0000256" key="4">
    <source>
        <dbReference type="ARBA" id="ARBA00022737"/>
    </source>
</evidence>
<gene>
    <name evidence="7" type="ORF">OMED0930_LOCUS90</name>
</gene>
<dbReference type="InterPro" id="IPR039778">
    <property type="entry name" value="PDCD4"/>
</dbReference>
<dbReference type="Pfam" id="PF02847">
    <property type="entry name" value="MA3"/>
    <property type="match status" value="2"/>
</dbReference>
<protein>
    <recommendedName>
        <fullName evidence="6">MI domain-containing protein</fullName>
    </recommendedName>
</protein>